<protein>
    <recommendedName>
        <fullName evidence="4">Polycomb protein VEFS-Box domain-containing protein</fullName>
    </recommendedName>
</protein>
<proteinExistence type="predicted"/>
<feature type="region of interest" description="Disordered" evidence="1">
    <location>
        <begin position="574"/>
        <end position="661"/>
    </location>
</feature>
<feature type="compositionally biased region" description="Polar residues" evidence="1">
    <location>
        <begin position="383"/>
        <end position="396"/>
    </location>
</feature>
<name>A0AAV9JYE7_9PEZI</name>
<evidence type="ECO:0000313" key="2">
    <source>
        <dbReference type="EMBL" id="KAK4550616.1"/>
    </source>
</evidence>
<dbReference type="Proteomes" id="UP001324427">
    <property type="component" value="Unassembled WGS sequence"/>
</dbReference>
<evidence type="ECO:0000256" key="1">
    <source>
        <dbReference type="SAM" id="MobiDB-lite"/>
    </source>
</evidence>
<evidence type="ECO:0008006" key="4">
    <source>
        <dbReference type="Google" id="ProtNLM"/>
    </source>
</evidence>
<reference evidence="2 3" key="1">
    <citation type="submission" date="2021-11" db="EMBL/GenBank/DDBJ databases">
        <title>Black yeast isolated from Biological Soil Crust.</title>
        <authorList>
            <person name="Kurbessoian T."/>
        </authorList>
    </citation>
    <scope>NUCLEOTIDE SEQUENCE [LARGE SCALE GENOMIC DNA]</scope>
    <source>
        <strain evidence="2 3">CCFEE 5522</strain>
    </source>
</reference>
<evidence type="ECO:0000313" key="3">
    <source>
        <dbReference type="Proteomes" id="UP001324427"/>
    </source>
</evidence>
<feature type="compositionally biased region" description="Basic and acidic residues" evidence="1">
    <location>
        <begin position="591"/>
        <end position="612"/>
    </location>
</feature>
<sequence>MVANERRSAGWDYPTNEMLQDLVKGEKPVLQIDALQLRVLEVSGNNRWRIAQQAGDDDTLEWLPHPTDDLRLPCQVNVNVVDTPPSKRYIYTQSLQGTITRRQDTDGGHFYDITLNRPFLIELDKIFVATESGSNGSRHWKRTVTTKNSLEVAVKCRDSEDTAELLSALESREISKYDKAPASEGVMRATWADLPQCPPNGQLLPLRRAQGHKNLELHYGMDVSMGWARRKDSPLETYNRMRLVNGRQLPTPSASDDSEGVKKSQHVIRYSFQQGAQTFAFTQDDFSCIWCQSVAKDADRGSRGWYEKSALPCTSLDRLRLHYTLCHDHFRVEVGEIQSVDGRQLVPVALTLTDREASFADSEKPALEEYSWIAPQRPFDISTHVTGDDSWTGSSKSKPKRGPGRPSKVREETDPGAMPVPVVSRKRSALDEVRDLPAPKRKKYTVPAISDVTFYHSLSKQQVQPGEEHSESDDEMYDDRLIRSQRRNFTELGLSQTVCEFHQAFNLHLDAEQPSSATLIRDALVRFARKHQSKLWNDEWRHAFEEKLKHLEGHNVISADFVAFCLNRHFTDADERPQDESGAAGTGAQADYKKPDENDRAHDHSVTGDEPSRVSNGGGMLIKVNGDDTDSDLKPKGIFTKVTDSTPNESLPRSKKRHRWSGCGADRDIVAAGRALVPNGVDRQLSSASSIKVDAARAPSRAGTTPIVETARTGTPTPRFKWVDGQFVPRKEESETRLPATGLAKGIRASGMPNGHAFKEHAVNMLGDDEHELPSVAHRSIHYVRADASQRAGSSTGYAFIKESVGDKLPDDIVAADLDFGRFVKRLRRELAFDPGCETLVCRDGANLVNVTSERIWHQMLGSWEARKSLAPLVFEVLKEHQSPPAKVAVKQDATNGVSGATPDGHEREKQQSQSGRAALKKKKGVCICGKPAEGGRGCIACDNLVSEPQ</sequence>
<feature type="compositionally biased region" description="Polar residues" evidence="1">
    <location>
        <begin position="642"/>
        <end position="651"/>
    </location>
</feature>
<comment type="caution">
    <text evidence="2">The sequence shown here is derived from an EMBL/GenBank/DDBJ whole genome shotgun (WGS) entry which is preliminary data.</text>
</comment>
<feature type="region of interest" description="Disordered" evidence="1">
    <location>
        <begin position="885"/>
        <end position="921"/>
    </location>
</feature>
<dbReference type="CDD" id="cd21552">
    <property type="entry name" value="VEFS-box_ctSUZ12-like"/>
    <property type="match status" value="1"/>
</dbReference>
<dbReference type="AlphaFoldDB" id="A0AAV9JYE7"/>
<keyword evidence="3" id="KW-1185">Reference proteome</keyword>
<gene>
    <name evidence="2" type="ORF">LTR36_000195</name>
</gene>
<dbReference type="EMBL" id="JAVFHQ010000001">
    <property type="protein sequence ID" value="KAK4550616.1"/>
    <property type="molecule type" value="Genomic_DNA"/>
</dbReference>
<accession>A0AAV9JYE7</accession>
<organism evidence="2 3">
    <name type="scientific">Oleoguttula mirabilis</name>
    <dbReference type="NCBI Taxonomy" id="1507867"/>
    <lineage>
        <taxon>Eukaryota</taxon>
        <taxon>Fungi</taxon>
        <taxon>Dikarya</taxon>
        <taxon>Ascomycota</taxon>
        <taxon>Pezizomycotina</taxon>
        <taxon>Dothideomycetes</taxon>
        <taxon>Dothideomycetidae</taxon>
        <taxon>Mycosphaerellales</taxon>
        <taxon>Teratosphaeriaceae</taxon>
        <taxon>Oleoguttula</taxon>
    </lineage>
</organism>
<feature type="region of interest" description="Disordered" evidence="1">
    <location>
        <begin position="383"/>
        <end position="422"/>
    </location>
</feature>